<dbReference type="EMBL" id="CU633895">
    <property type="protein sequence ID" value="CAP66926.1"/>
    <property type="molecule type" value="Genomic_DNA"/>
</dbReference>
<sequence length="344" mass="40205">MASLEKYYLRHMDGVFVPSRTPRLFNGDRSAVLCHEVYGQYYQYQWRFFSGHSLTTNRGIRDLENTFRLVQHLHDGKTREQLKTLLKSTISSASDEECERYIDLAARLLTMMKIGVPKNQLMARRFLRWEQGTIRDFVSNFFKESPKLSYERIRLPKIFNAWSINKIGGINICFTDNLADHLLLTDDDSTLFIFHHASFLECHLQPFSSPLYPADLVHEKLSTIALLSHSPRQHPTGIDPRLSICGTLQAHDRQIERFYFLRDRLVILKQTYDDTTPNSLQKWWYDRRNGVQWYTFWVAVLVLLITTVLSLLQTVAAFLQVYKAYVPTVEVKRGGVSAKRYPET</sequence>
<gene>
    <name evidence="2" type="ORF">PODANS_4_5850</name>
</gene>
<dbReference type="VEuPathDB" id="FungiDB:PODANS_4_5850"/>
<dbReference type="KEGG" id="pan:PODANSg3288"/>
<keyword evidence="1" id="KW-0472">Membrane</keyword>
<keyword evidence="1" id="KW-0812">Transmembrane</keyword>
<keyword evidence="1" id="KW-1133">Transmembrane helix</keyword>
<dbReference type="HOGENOM" id="CLU_053383_2_0_1"/>
<evidence type="ECO:0000256" key="1">
    <source>
        <dbReference type="SAM" id="Phobius"/>
    </source>
</evidence>
<name>B2APY7_PODAN</name>
<dbReference type="AlphaFoldDB" id="B2APY7"/>
<proteinExistence type="predicted"/>
<reference evidence="2" key="2">
    <citation type="submission" date="2008-07" db="EMBL/GenBank/DDBJ databases">
        <authorList>
            <person name="Genoscope - CEA"/>
        </authorList>
    </citation>
    <scope>NUCLEOTIDE SEQUENCE</scope>
    <source>
        <strain evidence="2">S mat+</strain>
    </source>
</reference>
<reference evidence="2" key="1">
    <citation type="journal article" date="2008" name="Genome Biol.">
        <title>The genome sequence of the model ascomycete fungus Podospora anserina.</title>
        <authorList>
            <person name="Espagne E."/>
            <person name="Lespinet O."/>
            <person name="Malagnac F."/>
            <person name="Da Silva C."/>
            <person name="Jaillon O."/>
            <person name="Porcel B.M."/>
            <person name="Couloux A."/>
            <person name="Aury J.-M."/>
            <person name="Segurens B."/>
            <person name="Poulain J."/>
            <person name="Anthouard V."/>
            <person name="Grossetete S."/>
            <person name="Khalili H."/>
            <person name="Coppin E."/>
            <person name="Dequard-Chablat M."/>
            <person name="Picard M."/>
            <person name="Contamine V."/>
            <person name="Arnaise S."/>
            <person name="Bourdais A."/>
            <person name="Berteaux-Lecellier V."/>
            <person name="Gautheret D."/>
            <person name="de Vries R.P."/>
            <person name="Battaglia E."/>
            <person name="Coutinho P.M."/>
            <person name="Danchin E.G.J."/>
            <person name="Henrissat B."/>
            <person name="El Khoury R."/>
            <person name="Sainsard-Chanet A."/>
            <person name="Boivin A."/>
            <person name="Pinan-Lucarre B."/>
            <person name="Sellem C.H."/>
            <person name="Debuchy R."/>
            <person name="Wincker P."/>
            <person name="Weissenbach J."/>
            <person name="Silar P."/>
        </authorList>
    </citation>
    <scope>NUCLEOTIDE SEQUENCE [LARGE SCALE GENOMIC DNA]</scope>
    <source>
        <strain evidence="2">S mat+</strain>
    </source>
</reference>
<accession>B2APY7</accession>
<evidence type="ECO:0000313" key="2">
    <source>
        <dbReference type="EMBL" id="CAP66926.1"/>
    </source>
</evidence>
<feature type="transmembrane region" description="Helical" evidence="1">
    <location>
        <begin position="294"/>
        <end position="319"/>
    </location>
</feature>
<dbReference type="GeneID" id="6190525"/>
<organism evidence="2">
    <name type="scientific">Podospora anserina (strain S / ATCC MYA-4624 / DSM 980 / FGSC 10383)</name>
    <name type="common">Pleurage anserina</name>
    <dbReference type="NCBI Taxonomy" id="515849"/>
    <lineage>
        <taxon>Eukaryota</taxon>
        <taxon>Fungi</taxon>
        <taxon>Dikarya</taxon>
        <taxon>Ascomycota</taxon>
        <taxon>Pezizomycotina</taxon>
        <taxon>Sordariomycetes</taxon>
        <taxon>Sordariomycetidae</taxon>
        <taxon>Sordariales</taxon>
        <taxon>Podosporaceae</taxon>
        <taxon>Podospora</taxon>
        <taxon>Podospora anserina</taxon>
    </lineage>
</organism>
<dbReference type="RefSeq" id="XP_001906260.1">
    <property type="nucleotide sequence ID" value="XM_001906225.1"/>
</dbReference>
<dbReference type="OrthoDB" id="5428890at2759"/>
<protein>
    <submittedName>
        <fullName evidence="2">Podospora anserina S mat+ genomic DNA chromosome 4, supercontig 4</fullName>
    </submittedName>
</protein>